<organism evidence="7 8">
    <name type="scientific">Lobosporangium transversale</name>
    <dbReference type="NCBI Taxonomy" id="64571"/>
    <lineage>
        <taxon>Eukaryota</taxon>
        <taxon>Fungi</taxon>
        <taxon>Fungi incertae sedis</taxon>
        <taxon>Mucoromycota</taxon>
        <taxon>Mortierellomycotina</taxon>
        <taxon>Mortierellomycetes</taxon>
        <taxon>Mortierellales</taxon>
        <taxon>Mortierellaceae</taxon>
        <taxon>Lobosporangium</taxon>
    </lineage>
</organism>
<dbReference type="InterPro" id="IPR045379">
    <property type="entry name" value="Crinkler_N"/>
</dbReference>
<dbReference type="Pfam" id="PF20147">
    <property type="entry name" value="Crinkler"/>
    <property type="match status" value="1"/>
</dbReference>
<accession>A0A1Y2H1L4</accession>
<evidence type="ECO:0000256" key="2">
    <source>
        <dbReference type="ARBA" id="ARBA00004613"/>
    </source>
</evidence>
<dbReference type="Proteomes" id="UP000193648">
    <property type="component" value="Unassembled WGS sequence"/>
</dbReference>
<keyword evidence="4" id="KW-0175">Coiled coil</keyword>
<name>A0A1Y2H1L4_9FUNG</name>
<feature type="coiled-coil region" evidence="4">
    <location>
        <begin position="106"/>
        <end position="173"/>
    </location>
</feature>
<dbReference type="GO" id="GO:0005576">
    <property type="term" value="C:extracellular region"/>
    <property type="evidence" value="ECO:0007669"/>
    <property type="project" value="UniProtKB-SubCell"/>
</dbReference>
<feature type="compositionally biased region" description="Acidic residues" evidence="5">
    <location>
        <begin position="415"/>
        <end position="424"/>
    </location>
</feature>
<dbReference type="OrthoDB" id="2410986at2759"/>
<evidence type="ECO:0000259" key="6">
    <source>
        <dbReference type="Pfam" id="PF20147"/>
    </source>
</evidence>
<evidence type="ECO:0000256" key="4">
    <source>
        <dbReference type="SAM" id="Coils"/>
    </source>
</evidence>
<feature type="region of interest" description="Disordered" evidence="5">
    <location>
        <begin position="405"/>
        <end position="425"/>
    </location>
</feature>
<evidence type="ECO:0000256" key="5">
    <source>
        <dbReference type="SAM" id="MobiDB-lite"/>
    </source>
</evidence>
<evidence type="ECO:0000256" key="1">
    <source>
        <dbReference type="ARBA" id="ARBA00004340"/>
    </source>
</evidence>
<proteinExistence type="predicted"/>
<dbReference type="AlphaFoldDB" id="A0A1Y2H1L4"/>
<dbReference type="RefSeq" id="XP_021885637.1">
    <property type="nucleotide sequence ID" value="XM_022029688.1"/>
</dbReference>
<evidence type="ECO:0000313" key="8">
    <source>
        <dbReference type="Proteomes" id="UP000193648"/>
    </source>
</evidence>
<feature type="non-terminal residue" evidence="7">
    <location>
        <position position="538"/>
    </location>
</feature>
<reference evidence="7 8" key="1">
    <citation type="submission" date="2016-07" db="EMBL/GenBank/DDBJ databases">
        <title>Pervasive Adenine N6-methylation of Active Genes in Fungi.</title>
        <authorList>
            <consortium name="DOE Joint Genome Institute"/>
            <person name="Mondo S.J."/>
            <person name="Dannebaum R.O."/>
            <person name="Kuo R.C."/>
            <person name="Labutti K."/>
            <person name="Haridas S."/>
            <person name="Kuo A."/>
            <person name="Salamov A."/>
            <person name="Ahrendt S.R."/>
            <person name="Lipzen A."/>
            <person name="Sullivan W."/>
            <person name="Andreopoulos W.B."/>
            <person name="Clum A."/>
            <person name="Lindquist E."/>
            <person name="Daum C."/>
            <person name="Ramamoorthy G.K."/>
            <person name="Gryganskyi A."/>
            <person name="Culley D."/>
            <person name="Magnuson J.K."/>
            <person name="James T.Y."/>
            <person name="O'Malley M.A."/>
            <person name="Stajich J.E."/>
            <person name="Spatafora J.W."/>
            <person name="Visel A."/>
            <person name="Grigoriev I.V."/>
        </authorList>
    </citation>
    <scope>NUCLEOTIDE SEQUENCE [LARGE SCALE GENOMIC DNA]</scope>
    <source>
        <strain evidence="7 8">NRRL 3116</strain>
    </source>
</reference>
<evidence type="ECO:0000256" key="3">
    <source>
        <dbReference type="ARBA" id="ARBA00022525"/>
    </source>
</evidence>
<gene>
    <name evidence="7" type="ORF">BCR41DRAFT_418912</name>
</gene>
<feature type="domain" description="Crinkler effector protein N-terminal" evidence="6">
    <location>
        <begin position="8"/>
        <end position="103"/>
    </location>
</feature>
<comment type="caution">
    <text evidence="7">The sequence shown here is derived from an EMBL/GenBank/DDBJ whole genome shotgun (WGS) entry which is preliminary data.</text>
</comment>
<evidence type="ECO:0000313" key="7">
    <source>
        <dbReference type="EMBL" id="ORZ27934.1"/>
    </source>
</evidence>
<protein>
    <recommendedName>
        <fullName evidence="6">Crinkler effector protein N-terminal domain-containing protein</fullName>
    </recommendedName>
</protein>
<sequence>MTPTAATLELLCLISGDPASKAFAVEISSDKTVCHLKSLISNLTQIIVGKLVLWCAMIPWNVDTDNQLIAGNIDLKRQLHSMETLQDVFKDGAPKATIHIIVEQPKEDLHEEKKKLQEEMKKSQEQLREVIKGLQGQLHEEKKALQEQLHEEKKALQEQLHEEKKKLEDVQSIFVLDVIVRPSKNKSFRWTADVEKTTVKELVGAIFRAYPEREDGKGDLVLSVIVDGRSEVPDDNHFRNILRQQRKTGGMTLVVALETPTKKYTDFTLAEVNTLYGISNMEAPDIPDLPSFDNILTESINQDALRKLCEELDARVRTMGSRLPSNEATCSTFVCSYITQAVLLFEKTLTLVQQRELRGKHGHGRVDFSIEAVGGMNHILGVTQVKREDFKKGLAQNLVQLESSLTNRKRKRTDDDDGKEEDEANPMKAYGIVTDAMTWYFVECSIDRSRCASSVASCPKFKVSRLAPKVDYGSAGWEESAKAIFGRIVWLMRQMEAEIPRRGLNYKRQETIDNVLEPQEVWKIQCTKQSKIKDIIKL</sequence>
<dbReference type="EMBL" id="MCFF01000003">
    <property type="protein sequence ID" value="ORZ27934.1"/>
    <property type="molecule type" value="Genomic_DNA"/>
</dbReference>
<dbReference type="GeneID" id="33571531"/>
<dbReference type="GO" id="GO:0043657">
    <property type="term" value="C:host cell"/>
    <property type="evidence" value="ECO:0007669"/>
    <property type="project" value="UniProtKB-SubCell"/>
</dbReference>
<dbReference type="InParanoid" id="A0A1Y2H1L4"/>
<comment type="subcellular location">
    <subcellularLocation>
        <location evidence="1">Host cell</location>
    </subcellularLocation>
    <subcellularLocation>
        <location evidence="2">Secreted</location>
    </subcellularLocation>
</comment>
<keyword evidence="8" id="KW-1185">Reference proteome</keyword>
<keyword evidence="3" id="KW-0964">Secreted</keyword>